<sequence>MLACQATCRWSEQSDARENFSRHFYRALLQVVIKELDLLPSVEDSRDIVVGRLGRDAFGRGFANYARNALERLRVDVERDVEGRKEFSGESGEGGVLEGFEERYGEREKEVAVVWTLRAMLAEAIESLILVDRFLCLLERSGEGDLGGEVVGSDAVDGEPNIPLVVMLVPVFEPVDSPRNMVIVAKKL</sequence>
<organism evidence="1 2">
    <name type="scientific">Rhizophlyctis rosea</name>
    <dbReference type="NCBI Taxonomy" id="64517"/>
    <lineage>
        <taxon>Eukaryota</taxon>
        <taxon>Fungi</taxon>
        <taxon>Fungi incertae sedis</taxon>
        <taxon>Chytridiomycota</taxon>
        <taxon>Chytridiomycota incertae sedis</taxon>
        <taxon>Chytridiomycetes</taxon>
        <taxon>Rhizophlyctidales</taxon>
        <taxon>Rhizophlyctidaceae</taxon>
        <taxon>Rhizophlyctis</taxon>
    </lineage>
</organism>
<comment type="caution">
    <text evidence="1">The sequence shown here is derived from an EMBL/GenBank/DDBJ whole genome shotgun (WGS) entry which is preliminary data.</text>
</comment>
<gene>
    <name evidence="1" type="ORF">HK097_002989</name>
</gene>
<protein>
    <submittedName>
        <fullName evidence="1">Uncharacterized protein</fullName>
    </submittedName>
</protein>
<dbReference type="PANTHER" id="PTHR12496:SF0">
    <property type="entry name" value="METHYLTRANSFERASE DOMAIN-CONTAINING PROTEIN"/>
    <property type="match status" value="1"/>
</dbReference>
<name>A0AAD5WY45_9FUNG</name>
<evidence type="ECO:0000313" key="1">
    <source>
        <dbReference type="EMBL" id="KAJ3038962.1"/>
    </source>
</evidence>
<dbReference type="PANTHER" id="PTHR12496">
    <property type="entry name" value="CGI-41 METHYLTRANSFERASE"/>
    <property type="match status" value="1"/>
</dbReference>
<dbReference type="EMBL" id="JADGJD010001680">
    <property type="protein sequence ID" value="KAJ3038962.1"/>
    <property type="molecule type" value="Genomic_DNA"/>
</dbReference>
<reference evidence="1" key="1">
    <citation type="submission" date="2020-05" db="EMBL/GenBank/DDBJ databases">
        <title>Phylogenomic resolution of chytrid fungi.</title>
        <authorList>
            <person name="Stajich J.E."/>
            <person name="Amses K."/>
            <person name="Simmons R."/>
            <person name="Seto K."/>
            <person name="Myers J."/>
            <person name="Bonds A."/>
            <person name="Quandt C.A."/>
            <person name="Barry K."/>
            <person name="Liu P."/>
            <person name="Grigoriev I."/>
            <person name="Longcore J.E."/>
            <person name="James T.Y."/>
        </authorList>
    </citation>
    <scope>NUCLEOTIDE SEQUENCE</scope>
    <source>
        <strain evidence="1">JEL0318</strain>
    </source>
</reference>
<dbReference type="AlphaFoldDB" id="A0AAD5WY45"/>
<keyword evidence="2" id="KW-1185">Reference proteome</keyword>
<proteinExistence type="predicted"/>
<evidence type="ECO:0000313" key="2">
    <source>
        <dbReference type="Proteomes" id="UP001212841"/>
    </source>
</evidence>
<dbReference type="Proteomes" id="UP001212841">
    <property type="component" value="Unassembled WGS sequence"/>
</dbReference>
<accession>A0AAD5WY45</accession>
<dbReference type="InterPro" id="IPR052220">
    <property type="entry name" value="METTL25"/>
</dbReference>